<feature type="region of interest" description="Disordered" evidence="10">
    <location>
        <begin position="184"/>
        <end position="206"/>
    </location>
</feature>
<accession>A0A7R7VWM1</accession>
<dbReference type="RefSeq" id="XP_043140016.1">
    <property type="nucleotide sequence ID" value="XM_043282659.1"/>
</dbReference>
<dbReference type="Pfam" id="PF09811">
    <property type="entry name" value="Yae1_N"/>
    <property type="match status" value="1"/>
</dbReference>
<dbReference type="KEGG" id="ache:ACHE_70337A"/>
<feature type="compositionally biased region" description="Polar residues" evidence="10">
    <location>
        <begin position="129"/>
        <end position="143"/>
    </location>
</feature>
<comment type="subunit">
    <text evidence="5">May form a complex with LTO1.</text>
</comment>
<organism evidence="12 13">
    <name type="scientific">Aspergillus chevalieri</name>
    <name type="common">Eurotium chevalieri</name>
    <dbReference type="NCBI Taxonomy" id="182096"/>
    <lineage>
        <taxon>Eukaryota</taxon>
        <taxon>Fungi</taxon>
        <taxon>Dikarya</taxon>
        <taxon>Ascomycota</taxon>
        <taxon>Pezizomycotina</taxon>
        <taxon>Eurotiomycetes</taxon>
        <taxon>Eurotiomycetidae</taxon>
        <taxon>Eurotiales</taxon>
        <taxon>Aspergillaceae</taxon>
        <taxon>Aspergillus</taxon>
        <taxon>Aspergillus subgen. Aspergillus</taxon>
    </lineage>
</organism>
<dbReference type="GeneID" id="66985852"/>
<feature type="region of interest" description="Disordered" evidence="10">
    <location>
        <begin position="224"/>
        <end position="249"/>
    </location>
</feature>
<evidence type="ECO:0000313" key="12">
    <source>
        <dbReference type="EMBL" id="BCR91494.1"/>
    </source>
</evidence>
<dbReference type="GO" id="GO:0005737">
    <property type="term" value="C:cytoplasm"/>
    <property type="evidence" value="ECO:0007669"/>
    <property type="project" value="UniProtKB-SubCell"/>
</dbReference>
<evidence type="ECO:0000313" key="13">
    <source>
        <dbReference type="Proteomes" id="UP000637239"/>
    </source>
</evidence>
<evidence type="ECO:0000256" key="10">
    <source>
        <dbReference type="SAM" id="MobiDB-lite"/>
    </source>
</evidence>
<gene>
    <name evidence="12" type="primary">YAE1</name>
    <name evidence="12" type="ORF">ACHE_70337A</name>
</gene>
<keyword evidence="13" id="KW-1185">Reference proteome</keyword>
<dbReference type="EMBL" id="AP024422">
    <property type="protein sequence ID" value="BCR91494.1"/>
    <property type="molecule type" value="Genomic_DNA"/>
</dbReference>
<evidence type="ECO:0000256" key="9">
    <source>
        <dbReference type="ARBA" id="ARBA00023242"/>
    </source>
</evidence>
<keyword evidence="9" id="KW-0539">Nucleus</keyword>
<evidence type="ECO:0000256" key="2">
    <source>
        <dbReference type="ARBA" id="ARBA00004123"/>
    </source>
</evidence>
<evidence type="ECO:0000259" key="11">
    <source>
        <dbReference type="Pfam" id="PF09811"/>
    </source>
</evidence>
<reference evidence="12" key="1">
    <citation type="submission" date="2021-01" db="EMBL/GenBank/DDBJ databases">
        <authorList>
            <consortium name="Aspergillus chevalieri M1 genome sequencing consortium"/>
            <person name="Kazuki M."/>
            <person name="Futagami T."/>
        </authorList>
    </citation>
    <scope>NUCLEOTIDE SEQUENCE</scope>
    <source>
        <strain evidence="12">M1</strain>
    </source>
</reference>
<feature type="compositionally biased region" description="Basic and acidic residues" evidence="10">
    <location>
        <begin position="186"/>
        <end position="203"/>
    </location>
</feature>
<feature type="region of interest" description="Disordered" evidence="10">
    <location>
        <begin position="1"/>
        <end position="65"/>
    </location>
</feature>
<comment type="function">
    <text evidence="1">The complex LTO1:YAE1 may function as a target specific adapter that probably recruits apo-RPLI1 to the cytosolic iron-sulfur protein assembly (CIA) complex machinery. May be required for biogenesis of the large ribosomal subunit and initiation of translation.</text>
</comment>
<name>A0A7R7VWM1_ASPCH</name>
<feature type="compositionally biased region" description="Polar residues" evidence="10">
    <location>
        <begin position="1"/>
        <end position="11"/>
    </location>
</feature>
<comment type="similarity">
    <text evidence="4">Belongs to the YAE1 family.</text>
</comment>
<evidence type="ECO:0000256" key="1">
    <source>
        <dbReference type="ARBA" id="ARBA00003836"/>
    </source>
</evidence>
<dbReference type="PANTHER" id="PTHR18829:SF0">
    <property type="entry name" value="PROTEIN YAE1 HOMOLOG"/>
    <property type="match status" value="1"/>
</dbReference>
<evidence type="ECO:0000256" key="3">
    <source>
        <dbReference type="ARBA" id="ARBA00004496"/>
    </source>
</evidence>
<dbReference type="AlphaFoldDB" id="A0A7R7VWM1"/>
<keyword evidence="8" id="KW-0963">Cytoplasm</keyword>
<dbReference type="Proteomes" id="UP000637239">
    <property type="component" value="Chromosome 7"/>
</dbReference>
<evidence type="ECO:0000256" key="4">
    <source>
        <dbReference type="ARBA" id="ARBA00007096"/>
    </source>
</evidence>
<proteinExistence type="inferred from homology"/>
<feature type="domain" description="Essential protein Yae1 N-terminal" evidence="11">
    <location>
        <begin position="71"/>
        <end position="109"/>
    </location>
</feature>
<evidence type="ECO:0000256" key="6">
    <source>
        <dbReference type="ARBA" id="ARBA00017286"/>
    </source>
</evidence>
<evidence type="ECO:0000256" key="8">
    <source>
        <dbReference type="ARBA" id="ARBA00022490"/>
    </source>
</evidence>
<evidence type="ECO:0000256" key="5">
    <source>
        <dbReference type="ARBA" id="ARBA00011427"/>
    </source>
</evidence>
<feature type="region of interest" description="Disordered" evidence="10">
    <location>
        <begin position="123"/>
        <end position="155"/>
    </location>
</feature>
<evidence type="ECO:0000256" key="7">
    <source>
        <dbReference type="ARBA" id="ARBA00018400"/>
    </source>
</evidence>
<reference evidence="12" key="2">
    <citation type="submission" date="2021-02" db="EMBL/GenBank/DDBJ databases">
        <title>Aspergillus chevalieri M1 genome sequence.</title>
        <authorList>
            <person name="Kadooka C."/>
            <person name="Mori K."/>
            <person name="Futagami T."/>
        </authorList>
    </citation>
    <scope>NUCLEOTIDE SEQUENCE</scope>
    <source>
        <strain evidence="12">M1</strain>
    </source>
</reference>
<sequence length="249" mass="26722">MTSTHSDTITAQPPPPPPPAADTLDDIFGSSPPPSSSFEHDHVPAPEAAVPAAAAEPSDLPSLRRQHVTTGYRDGISLSKGEHVQDGFDAGFPVGAQLGMRAGTVLGILEGVLRGYESKVGGGAVKKLPSTSRGGKSTDRAQGQGQGKESEIEILRREQREKLSKIYQRALKELEVQAVFNGLENMGEKEQEKPETQLGRKGDGVVSSWEGRVKVAEWEVNMDALEEKEKEKEKKAEATATPDDEGEQS</sequence>
<dbReference type="GO" id="GO:0005634">
    <property type="term" value="C:nucleus"/>
    <property type="evidence" value="ECO:0007669"/>
    <property type="project" value="UniProtKB-SubCell"/>
</dbReference>
<feature type="compositionally biased region" description="Low complexity" evidence="10">
    <location>
        <begin position="45"/>
        <end position="57"/>
    </location>
</feature>
<feature type="compositionally biased region" description="Basic and acidic residues" evidence="10">
    <location>
        <begin position="225"/>
        <end position="237"/>
    </location>
</feature>
<protein>
    <recommendedName>
        <fullName evidence="7">Protein YAE1</fullName>
    </recommendedName>
    <alternativeName>
        <fullName evidence="6">Protein yae1</fullName>
    </alternativeName>
</protein>
<dbReference type="InterPro" id="IPR038881">
    <property type="entry name" value="Yae1-like"/>
</dbReference>
<comment type="subcellular location">
    <subcellularLocation>
        <location evidence="3">Cytoplasm</location>
    </subcellularLocation>
    <subcellularLocation>
        <location evidence="2">Nucleus</location>
    </subcellularLocation>
</comment>
<dbReference type="InterPro" id="IPR019191">
    <property type="entry name" value="Essential_protein_Yae1_N"/>
</dbReference>
<dbReference type="PANTHER" id="PTHR18829">
    <property type="entry name" value="PROTEIN YAE1 HOMOLOG"/>
    <property type="match status" value="1"/>
</dbReference>